<organism evidence="1 2">
    <name type="scientific">Methylocystis iwaonis</name>
    <dbReference type="NCBI Taxonomy" id="2885079"/>
    <lineage>
        <taxon>Bacteria</taxon>
        <taxon>Pseudomonadati</taxon>
        <taxon>Pseudomonadota</taxon>
        <taxon>Alphaproteobacteria</taxon>
        <taxon>Hyphomicrobiales</taxon>
        <taxon>Methylocystaceae</taxon>
        <taxon>Methylocystis</taxon>
    </lineage>
</organism>
<reference evidence="1 2" key="1">
    <citation type="journal article" date="2023" name="Int. J. Syst. Evol. Microbiol.">
        <title>Methylocystis iwaonis sp. nov., a type II methane-oxidizing bacterium from surface soil of a rice paddy field in Japan, and emended description of the genus Methylocystis (ex Whittenbury et al. 1970) Bowman et al. 1993.</title>
        <authorList>
            <person name="Kaise H."/>
            <person name="Sawadogo J.B."/>
            <person name="Alam M.S."/>
            <person name="Ueno C."/>
            <person name="Dianou D."/>
            <person name="Shinjo R."/>
            <person name="Asakawa S."/>
        </authorList>
    </citation>
    <scope>NUCLEOTIDE SEQUENCE [LARGE SCALE GENOMIC DNA]</scope>
    <source>
        <strain evidence="1 2">SS37A-Re</strain>
    </source>
</reference>
<sequence length="108" mass="11875">MGSLPGLLQIHGEFDVLVQGVPDDFRKVSLAGDNLPHSWVHGKDLKLHAYKERDGERFASFELVVETKMTSDPNQYRGAYELKVSFLPGKGAESKTVTVRGRASCSLG</sequence>
<name>A0ABM8E924_9HYPH</name>
<gene>
    <name evidence="1" type="ORF">SS37A_20120</name>
</gene>
<accession>A0ABM8E924</accession>
<protein>
    <submittedName>
        <fullName evidence="1">Uncharacterized protein</fullName>
    </submittedName>
</protein>
<evidence type="ECO:0000313" key="1">
    <source>
        <dbReference type="EMBL" id="BDV34483.1"/>
    </source>
</evidence>
<dbReference type="EMBL" id="AP027142">
    <property type="protein sequence ID" value="BDV34483.1"/>
    <property type="molecule type" value="Genomic_DNA"/>
</dbReference>
<proteinExistence type="predicted"/>
<dbReference type="RefSeq" id="WP_281927668.1">
    <property type="nucleotide sequence ID" value="NZ_AP027142.1"/>
</dbReference>
<dbReference type="Proteomes" id="UP001317629">
    <property type="component" value="Chromosome"/>
</dbReference>
<keyword evidence="2" id="KW-1185">Reference proteome</keyword>
<evidence type="ECO:0000313" key="2">
    <source>
        <dbReference type="Proteomes" id="UP001317629"/>
    </source>
</evidence>